<gene>
    <name evidence="1" type="ORF">BPO_1574</name>
</gene>
<dbReference type="AlphaFoldDB" id="A0AAU0F4C9"/>
<accession>A0AAU0F4C9</accession>
<organism evidence="1 2">
    <name type="scientific">Bergeyella porcorum</name>
    <dbReference type="NCBI Taxonomy" id="1735111"/>
    <lineage>
        <taxon>Bacteria</taxon>
        <taxon>Pseudomonadati</taxon>
        <taxon>Bacteroidota</taxon>
        <taxon>Flavobacteriia</taxon>
        <taxon>Flavobacteriales</taxon>
        <taxon>Weeksellaceae</taxon>
        <taxon>Bergeyella</taxon>
    </lineage>
</organism>
<evidence type="ECO:0000313" key="1">
    <source>
        <dbReference type="EMBL" id="WOC52221.1"/>
    </source>
</evidence>
<proteinExistence type="predicted"/>
<dbReference type="Proteomes" id="UP001432059">
    <property type="component" value="Chromosome"/>
</dbReference>
<keyword evidence="2" id="KW-1185">Reference proteome</keyword>
<reference evidence="1" key="1">
    <citation type="submission" date="2023-10" db="EMBL/GenBank/DDBJ databases">
        <title>Characterization and whole genome sequencing of a novel strain of Bergeyella porcorum QD2021 isolated from pig.</title>
        <authorList>
            <person name="Liu G."/>
            <person name="Chen C."/>
            <person name="Han X."/>
        </authorList>
    </citation>
    <scope>NUCLEOTIDE SEQUENCE</scope>
    <source>
        <strain evidence="1">QD2021</strain>
    </source>
</reference>
<dbReference type="RefSeq" id="WP_327983721.1">
    <property type="nucleotide sequence ID" value="NZ_CP136426.1"/>
</dbReference>
<protein>
    <submittedName>
        <fullName evidence="1">Uncharacterized protein</fullName>
    </submittedName>
</protein>
<sequence length="78" mass="9319">MKIVELPFEIGSEYELLEFKLEPLEQEIIKGCDTYKYLGEIEFLGKMYRNILLIYNLDILQKVIITNDNEWIIYGKVK</sequence>
<dbReference type="EMBL" id="CP136426">
    <property type="protein sequence ID" value="WOC52221.1"/>
    <property type="molecule type" value="Genomic_DNA"/>
</dbReference>
<evidence type="ECO:0000313" key="2">
    <source>
        <dbReference type="Proteomes" id="UP001432059"/>
    </source>
</evidence>
<name>A0AAU0F4C9_9FLAO</name>
<dbReference type="KEGG" id="bpor:BPO_1574"/>